<keyword evidence="2" id="KW-1185">Reference proteome</keyword>
<dbReference type="RefSeq" id="WP_255390903.1">
    <property type="nucleotide sequence ID" value="NZ_CP101509.1"/>
</dbReference>
<name>A0ABY5GJU2_9GAMM</name>
<gene>
    <name evidence="1" type="ORF">NNL38_21460</name>
</gene>
<accession>A0ABY5GJU2</accession>
<sequence length="118" mass="12387">MMTFQMLTQAHPAPCHSGSMMPGTSAVSSTVSTLHAHHVPPLTVATALQLSADENPACMSDMAIMHDDCCTASCLNAFAMLPLHDETATLAARLALIDREPLAAKVGVSSTLYRPPIA</sequence>
<evidence type="ECO:0000313" key="2">
    <source>
        <dbReference type="Proteomes" id="UP001057998"/>
    </source>
</evidence>
<evidence type="ECO:0000313" key="1">
    <source>
        <dbReference type="EMBL" id="UTV29585.1"/>
    </source>
</evidence>
<protein>
    <submittedName>
        <fullName evidence="1">Uncharacterized protein</fullName>
    </submittedName>
</protein>
<dbReference type="Proteomes" id="UP001057998">
    <property type="component" value="Chromosome 2"/>
</dbReference>
<proteinExistence type="predicted"/>
<reference evidence="1" key="1">
    <citation type="submission" date="2022-07" db="EMBL/GenBank/DDBJ databases">
        <title>Genome sequencing of Photobacterium atrarenae GJH2-4.</title>
        <authorList>
            <person name="Park S.-J."/>
        </authorList>
    </citation>
    <scope>NUCLEOTIDE SEQUENCE</scope>
    <source>
        <strain evidence="1">GJH2-4</strain>
    </source>
</reference>
<dbReference type="EMBL" id="CP101509">
    <property type="protein sequence ID" value="UTV29585.1"/>
    <property type="molecule type" value="Genomic_DNA"/>
</dbReference>
<organism evidence="1 2">
    <name type="scientific">Photobacterium atrarenae</name>
    <dbReference type="NCBI Taxonomy" id="865757"/>
    <lineage>
        <taxon>Bacteria</taxon>
        <taxon>Pseudomonadati</taxon>
        <taxon>Pseudomonadota</taxon>
        <taxon>Gammaproteobacteria</taxon>
        <taxon>Vibrionales</taxon>
        <taxon>Vibrionaceae</taxon>
        <taxon>Photobacterium</taxon>
    </lineage>
</organism>